<proteinExistence type="predicted"/>
<protein>
    <submittedName>
        <fullName evidence="1">Tail completion and sheath stabilizer protein</fullName>
    </submittedName>
</protein>
<name>A0A6J5LD54_9CAUD</name>
<sequence length="174" mass="19933">MAATDNTPTNKNFLSPLNFKFLLKRAPHINFFVVKANIPSISLPVIDIPNVFIDIPTTQTHLKYGTFSITFQVDEDMMNYMELHDWIRALGFPDNFDEYKKLTAVPQYTGEGLRSDIGLVILNSTKTPNFEFAFRDAFPTYLSDVTFDTTLQDVQYITATAEFAYTMYDVTRPD</sequence>
<accession>A0A6J5LD54</accession>
<gene>
    <name evidence="1" type="ORF">UFOVP132_56</name>
</gene>
<reference evidence="1" key="1">
    <citation type="submission" date="2020-04" db="EMBL/GenBank/DDBJ databases">
        <authorList>
            <person name="Chiriac C."/>
            <person name="Salcher M."/>
            <person name="Ghai R."/>
            <person name="Kavagutti S V."/>
        </authorList>
    </citation>
    <scope>NUCLEOTIDE SEQUENCE</scope>
</reference>
<organism evidence="1">
    <name type="scientific">uncultured Caudovirales phage</name>
    <dbReference type="NCBI Taxonomy" id="2100421"/>
    <lineage>
        <taxon>Viruses</taxon>
        <taxon>Duplodnaviria</taxon>
        <taxon>Heunggongvirae</taxon>
        <taxon>Uroviricota</taxon>
        <taxon>Caudoviricetes</taxon>
        <taxon>Peduoviridae</taxon>
        <taxon>Maltschvirus</taxon>
        <taxon>Maltschvirus maltsch</taxon>
    </lineage>
</organism>
<dbReference type="EMBL" id="LR796247">
    <property type="protein sequence ID" value="CAB4131273.1"/>
    <property type="molecule type" value="Genomic_DNA"/>
</dbReference>
<evidence type="ECO:0000313" key="1">
    <source>
        <dbReference type="EMBL" id="CAB4131273.1"/>
    </source>
</evidence>